<dbReference type="EMBL" id="GL377625">
    <property type="protein sequence ID" value="EFJ15043.1"/>
    <property type="molecule type" value="Genomic_DNA"/>
</dbReference>
<keyword evidence="1" id="KW-1133">Transmembrane helix</keyword>
<dbReference type="KEGG" id="smo:SELMODRAFT_423185"/>
<dbReference type="Gramene" id="EFJ15043">
    <property type="protein sequence ID" value="EFJ15043"/>
    <property type="gene ID" value="SELMODRAFT_423185"/>
</dbReference>
<proteinExistence type="predicted"/>
<accession>D8SKV0</accession>
<organism evidence="3">
    <name type="scientific">Selaginella moellendorffii</name>
    <name type="common">Spikemoss</name>
    <dbReference type="NCBI Taxonomy" id="88036"/>
    <lineage>
        <taxon>Eukaryota</taxon>
        <taxon>Viridiplantae</taxon>
        <taxon>Streptophyta</taxon>
        <taxon>Embryophyta</taxon>
        <taxon>Tracheophyta</taxon>
        <taxon>Lycopodiopsida</taxon>
        <taxon>Selaginellales</taxon>
        <taxon>Selaginellaceae</taxon>
        <taxon>Selaginella</taxon>
    </lineage>
</organism>
<dbReference type="InParanoid" id="D8SKV0"/>
<protein>
    <submittedName>
        <fullName evidence="2">Uncharacterized protein</fullName>
    </submittedName>
</protein>
<keyword evidence="1" id="KW-0812">Transmembrane</keyword>
<feature type="transmembrane region" description="Helical" evidence="1">
    <location>
        <begin position="152"/>
        <end position="171"/>
    </location>
</feature>
<reference evidence="2 3" key="1">
    <citation type="journal article" date="2011" name="Science">
        <title>The Selaginella genome identifies genetic changes associated with the evolution of vascular plants.</title>
        <authorList>
            <person name="Banks J.A."/>
            <person name="Nishiyama T."/>
            <person name="Hasebe M."/>
            <person name="Bowman J.L."/>
            <person name="Gribskov M."/>
            <person name="dePamphilis C."/>
            <person name="Albert V.A."/>
            <person name="Aono N."/>
            <person name="Aoyama T."/>
            <person name="Ambrose B.A."/>
            <person name="Ashton N.W."/>
            <person name="Axtell M.J."/>
            <person name="Barker E."/>
            <person name="Barker M.S."/>
            <person name="Bennetzen J.L."/>
            <person name="Bonawitz N.D."/>
            <person name="Chapple C."/>
            <person name="Cheng C."/>
            <person name="Correa L.G."/>
            <person name="Dacre M."/>
            <person name="DeBarry J."/>
            <person name="Dreyer I."/>
            <person name="Elias M."/>
            <person name="Engstrom E.M."/>
            <person name="Estelle M."/>
            <person name="Feng L."/>
            <person name="Finet C."/>
            <person name="Floyd S.K."/>
            <person name="Frommer W.B."/>
            <person name="Fujita T."/>
            <person name="Gramzow L."/>
            <person name="Gutensohn M."/>
            <person name="Harholt J."/>
            <person name="Hattori M."/>
            <person name="Heyl A."/>
            <person name="Hirai T."/>
            <person name="Hiwatashi Y."/>
            <person name="Ishikawa M."/>
            <person name="Iwata M."/>
            <person name="Karol K.G."/>
            <person name="Koehler B."/>
            <person name="Kolukisaoglu U."/>
            <person name="Kubo M."/>
            <person name="Kurata T."/>
            <person name="Lalonde S."/>
            <person name="Li K."/>
            <person name="Li Y."/>
            <person name="Litt A."/>
            <person name="Lyons E."/>
            <person name="Manning G."/>
            <person name="Maruyama T."/>
            <person name="Michael T.P."/>
            <person name="Mikami K."/>
            <person name="Miyazaki S."/>
            <person name="Morinaga S."/>
            <person name="Murata T."/>
            <person name="Mueller-Roeber B."/>
            <person name="Nelson D.R."/>
            <person name="Obara M."/>
            <person name="Oguri Y."/>
            <person name="Olmstead R.G."/>
            <person name="Onodera N."/>
            <person name="Petersen B.L."/>
            <person name="Pils B."/>
            <person name="Prigge M."/>
            <person name="Rensing S.A."/>
            <person name="Riano-Pachon D.M."/>
            <person name="Roberts A.W."/>
            <person name="Sato Y."/>
            <person name="Scheller H.V."/>
            <person name="Schulz B."/>
            <person name="Schulz C."/>
            <person name="Shakirov E.V."/>
            <person name="Shibagaki N."/>
            <person name="Shinohara N."/>
            <person name="Shippen D.E."/>
            <person name="Soerensen I."/>
            <person name="Sotooka R."/>
            <person name="Sugimoto N."/>
            <person name="Sugita M."/>
            <person name="Sumikawa N."/>
            <person name="Tanurdzic M."/>
            <person name="Theissen G."/>
            <person name="Ulvskov P."/>
            <person name="Wakazuki S."/>
            <person name="Weng J.K."/>
            <person name="Willats W.W."/>
            <person name="Wipf D."/>
            <person name="Wolf P.G."/>
            <person name="Yang L."/>
            <person name="Zimmer A.D."/>
            <person name="Zhu Q."/>
            <person name="Mitros T."/>
            <person name="Hellsten U."/>
            <person name="Loque D."/>
            <person name="Otillar R."/>
            <person name="Salamov A."/>
            <person name="Schmutz J."/>
            <person name="Shapiro H."/>
            <person name="Lindquist E."/>
            <person name="Lucas S."/>
            <person name="Rokhsar D."/>
            <person name="Grigoriev I.V."/>
        </authorList>
    </citation>
    <scope>NUCLEOTIDE SEQUENCE [LARGE SCALE GENOMIC DNA]</scope>
</reference>
<dbReference type="HOGENOM" id="CLU_722406_0_0_1"/>
<sequence length="383" mass="43745">MNPGALPPSTRHDLAQGKLTGSDWLIEAQTRFLVNFQELFSSAAIPALFRPFLDSILFYQPRVATPPSTQTKEIFGSIATLALLGPLFSPSLAQKPPSGHGGHTLETNSLSIAMVLFIAVSILAVVATLFFQRVRQRQDEATERRQRRINDFFIAAHTDLEVIWIVLLNAAPDPAWDYAPLFIVLAADDRGWREALTASFKRFFREMRNGFLPVDCEVAIFFTVIFRHSTGLFSLGITLPTDAHVNFYDFTKFFFRTLSHDGEYCLNLDYSFFSAQIYTDFVSDVYDAAPWLDSLYIEKDDIPRITKVRLGERLLNMRRNNLIDQDYYSQVLHLFPDATDLSSAILMRKHLTSIFQAADVDEQATQVRIRAEIKRVLQFVRKW</sequence>
<dbReference type="AlphaFoldDB" id="D8SKV0"/>
<dbReference type="Proteomes" id="UP000001514">
    <property type="component" value="Unassembled WGS sequence"/>
</dbReference>
<keyword evidence="3" id="KW-1185">Reference proteome</keyword>
<evidence type="ECO:0000313" key="2">
    <source>
        <dbReference type="EMBL" id="EFJ15043.1"/>
    </source>
</evidence>
<gene>
    <name evidence="2" type="ORF">SELMODRAFT_423185</name>
</gene>
<evidence type="ECO:0000256" key="1">
    <source>
        <dbReference type="SAM" id="Phobius"/>
    </source>
</evidence>
<keyword evidence="1" id="KW-0472">Membrane</keyword>
<feature type="transmembrane region" description="Helical" evidence="1">
    <location>
        <begin position="112"/>
        <end position="131"/>
    </location>
</feature>
<name>D8SKV0_SELML</name>
<evidence type="ECO:0000313" key="3">
    <source>
        <dbReference type="Proteomes" id="UP000001514"/>
    </source>
</evidence>